<dbReference type="PANTHER" id="PTHR14795">
    <property type="entry name" value="HELICASE RELATED"/>
    <property type="match status" value="1"/>
</dbReference>
<feature type="transmembrane region" description="Helical" evidence="1">
    <location>
        <begin position="449"/>
        <end position="470"/>
    </location>
</feature>
<evidence type="ECO:0000256" key="1">
    <source>
        <dbReference type="SAM" id="Phobius"/>
    </source>
</evidence>
<dbReference type="InterPro" id="IPR056230">
    <property type="entry name" value="TMEM62_C"/>
</dbReference>
<name>A0AAV7AHF8_ENGPU</name>
<feature type="domain" description="TMEM62 Ig-like" evidence="3">
    <location>
        <begin position="328"/>
        <end position="429"/>
    </location>
</feature>
<feature type="transmembrane region" description="Helical" evidence="1">
    <location>
        <begin position="622"/>
        <end position="642"/>
    </location>
</feature>
<dbReference type="InterPro" id="IPR041871">
    <property type="entry name" value="MPP_TMEM62"/>
</dbReference>
<comment type="caution">
    <text evidence="5">The sequence shown here is derived from an EMBL/GenBank/DDBJ whole genome shotgun (WGS) entry which is preliminary data.</text>
</comment>
<dbReference type="InterPro" id="IPR004843">
    <property type="entry name" value="Calcineurin-like_PHP"/>
</dbReference>
<evidence type="ECO:0000313" key="6">
    <source>
        <dbReference type="Proteomes" id="UP000824782"/>
    </source>
</evidence>
<reference evidence="5" key="1">
    <citation type="thesis" date="2020" institute="ProQuest LLC" country="789 East Eisenhower Parkway, Ann Arbor, MI, USA">
        <title>Comparative Genomics and Chromosome Evolution.</title>
        <authorList>
            <person name="Mudd A.B."/>
        </authorList>
    </citation>
    <scope>NUCLEOTIDE SEQUENCE</scope>
    <source>
        <strain evidence="5">237g6f4</strain>
        <tissue evidence="5">Blood</tissue>
    </source>
</reference>
<gene>
    <name evidence="5" type="ORF">GDO81_015192</name>
</gene>
<feature type="transmembrane region" description="Helical" evidence="1">
    <location>
        <begin position="26"/>
        <end position="44"/>
    </location>
</feature>
<feature type="transmembrane region" description="Helical" evidence="1">
    <location>
        <begin position="592"/>
        <end position="616"/>
    </location>
</feature>
<feature type="transmembrane region" description="Helical" evidence="1">
    <location>
        <begin position="548"/>
        <end position="571"/>
    </location>
</feature>
<feature type="domain" description="TMEM62 C-terminal" evidence="4">
    <location>
        <begin position="451"/>
        <end position="585"/>
    </location>
</feature>
<dbReference type="Pfam" id="PF00149">
    <property type="entry name" value="Metallophos"/>
    <property type="match status" value="1"/>
</dbReference>
<protein>
    <recommendedName>
        <fullName evidence="7">Transmembrane protein 62</fullName>
    </recommendedName>
</protein>
<evidence type="ECO:0000259" key="2">
    <source>
        <dbReference type="Pfam" id="PF00149"/>
    </source>
</evidence>
<dbReference type="GO" id="GO:0016787">
    <property type="term" value="F:hydrolase activity"/>
    <property type="evidence" value="ECO:0007669"/>
    <property type="project" value="InterPro"/>
</dbReference>
<evidence type="ECO:0000259" key="3">
    <source>
        <dbReference type="Pfam" id="PF24384"/>
    </source>
</evidence>
<proteinExistence type="predicted"/>
<dbReference type="EMBL" id="WNYA01000007">
    <property type="protein sequence ID" value="KAG8560949.1"/>
    <property type="molecule type" value="Genomic_DNA"/>
</dbReference>
<keyword evidence="1" id="KW-0472">Membrane</keyword>
<dbReference type="InterPro" id="IPR056229">
    <property type="entry name" value="Ig_TMM62"/>
</dbReference>
<keyword evidence="6" id="KW-1185">Reference proteome</keyword>
<dbReference type="SUPFAM" id="SSF56300">
    <property type="entry name" value="Metallo-dependent phosphatases"/>
    <property type="match status" value="1"/>
</dbReference>
<accession>A0AAV7AHF8</accession>
<feature type="domain" description="Calcineurin-like phosphoesterase" evidence="2">
    <location>
        <begin position="78"/>
        <end position="279"/>
    </location>
</feature>
<evidence type="ECO:0008006" key="7">
    <source>
        <dbReference type="Google" id="ProtNLM"/>
    </source>
</evidence>
<dbReference type="InterPro" id="IPR029052">
    <property type="entry name" value="Metallo-depent_PP-like"/>
</dbReference>
<dbReference type="Pfam" id="PF24394">
    <property type="entry name" value="TMEM62_C"/>
    <property type="match status" value="1"/>
</dbReference>
<evidence type="ECO:0000259" key="4">
    <source>
        <dbReference type="Pfam" id="PF24394"/>
    </source>
</evidence>
<dbReference type="Proteomes" id="UP000824782">
    <property type="component" value="Unassembled WGS sequence"/>
</dbReference>
<organism evidence="5 6">
    <name type="scientific">Engystomops pustulosus</name>
    <name type="common">Tungara frog</name>
    <name type="synonym">Physalaemus pustulosus</name>
    <dbReference type="NCBI Taxonomy" id="76066"/>
    <lineage>
        <taxon>Eukaryota</taxon>
        <taxon>Metazoa</taxon>
        <taxon>Chordata</taxon>
        <taxon>Craniata</taxon>
        <taxon>Vertebrata</taxon>
        <taxon>Euteleostomi</taxon>
        <taxon>Amphibia</taxon>
        <taxon>Batrachia</taxon>
        <taxon>Anura</taxon>
        <taxon>Neobatrachia</taxon>
        <taxon>Hyloidea</taxon>
        <taxon>Leptodactylidae</taxon>
        <taxon>Leiuperinae</taxon>
        <taxon>Engystomops</taxon>
    </lineage>
</organism>
<dbReference type="Pfam" id="PF24384">
    <property type="entry name" value="Ig_TMM62"/>
    <property type="match status" value="1"/>
</dbReference>
<dbReference type="PANTHER" id="PTHR14795:SF0">
    <property type="entry name" value="TRANSMEMBRANE PROTEIN 62"/>
    <property type="match status" value="1"/>
</dbReference>
<dbReference type="AlphaFoldDB" id="A0AAV7AHF8"/>
<evidence type="ECO:0000313" key="5">
    <source>
        <dbReference type="EMBL" id="KAG8560949.1"/>
    </source>
</evidence>
<keyword evidence="1" id="KW-1133">Transmembrane helix</keyword>
<keyword evidence="1" id="KW-0812">Transmembrane</keyword>
<feature type="transmembrane region" description="Helical" evidence="1">
    <location>
        <begin position="501"/>
        <end position="519"/>
    </location>
</feature>
<dbReference type="Gene3D" id="3.60.21.10">
    <property type="match status" value="1"/>
</dbReference>
<dbReference type="CDD" id="cd07401">
    <property type="entry name" value="MPP_TMEM62_N"/>
    <property type="match status" value="1"/>
</dbReference>
<sequence>MDVSVRGGFPERGGASMLHAGCHVRMLKVVTGLFVALLLALMLGKYSSTGRRAQLSARHVPGGGPVPGRDRGNVFWAVQVTDIHVSKFLEPLRVSEFESFCTESLSVIGPDLVLVTGDITDGKTKDKLGSDQFEDEWKIYQSVLKKSKILEKTTWIDIRGNHDSFNIADLSNSNNYYRKYSGWRKEGSFHHVHQTSFGNYSFICVDATLTPGPKRPYNFFGILNESQMQKLSALASESLHSNQSVWFGHYPSSIIVSPSPGIRAVMSSAVAYMCGHLHTLGGLAPVLHSQHQQGTLELELGDWMHNRRYRIFAFDHDLFSFVDLQYDEWPAILITNPKSALYTNPAEEPLQRMLLSTHIRILIFSPDPITSVKVFIDGNEVGEAVHSSGPLYVLEWMAEKYKTGLHEIKVKVKDAAERSRSSSHLFSLEEDADVSFSIFPSLILLTDHYVVSQVLFIVIVLSQLILLIIFRVRRRTVLRGPPGYFTLCSFSIHVLSKNNTFFYAIVLLNLYTALGPWFIGEIIDGHVGVCFAYGVVVGGHFLQGSLTYLVGITQMVFFNIPMTLYLCWCLLLRCKGFGFFSHLKQTRKIVCVPIHLFMFLLLAWQIYSVFFLMLTYGTLATFLSPMKLWLVVATLVLARRVWVFNSPELRSYIIELKNCQST</sequence>